<evidence type="ECO:0000256" key="7">
    <source>
        <dbReference type="ARBA" id="ARBA00022833"/>
    </source>
</evidence>
<dbReference type="SUPFAM" id="SSF50156">
    <property type="entry name" value="PDZ domain-like"/>
    <property type="match status" value="2"/>
</dbReference>
<comment type="similarity">
    <text evidence="3 11">Belongs to the peptidase M50B family.</text>
</comment>
<dbReference type="RefSeq" id="WP_093111087.1">
    <property type="nucleotide sequence ID" value="NZ_FNGG01000001.1"/>
</dbReference>
<name>A0A1H5I548_9FLAO</name>
<organism evidence="13 14">
    <name type="scientific">Salinimicrobium catena</name>
    <dbReference type="NCBI Taxonomy" id="390640"/>
    <lineage>
        <taxon>Bacteria</taxon>
        <taxon>Pseudomonadati</taxon>
        <taxon>Bacteroidota</taxon>
        <taxon>Flavobacteriia</taxon>
        <taxon>Flavobacteriales</taxon>
        <taxon>Flavobacteriaceae</taxon>
        <taxon>Salinimicrobium</taxon>
    </lineage>
</organism>
<dbReference type="OrthoDB" id="9782003at2"/>
<gene>
    <name evidence="13" type="ORF">SAMN04488034_101334</name>
</gene>
<comment type="cofactor">
    <cofactor evidence="1 11">
        <name>Zn(2+)</name>
        <dbReference type="ChEBI" id="CHEBI:29105"/>
    </cofactor>
</comment>
<dbReference type="InterPro" id="IPR041489">
    <property type="entry name" value="PDZ_6"/>
</dbReference>
<evidence type="ECO:0000256" key="8">
    <source>
        <dbReference type="ARBA" id="ARBA00022989"/>
    </source>
</evidence>
<dbReference type="CDD" id="cd23081">
    <property type="entry name" value="cpPDZ_EcRseP-like"/>
    <property type="match status" value="1"/>
</dbReference>
<dbReference type="GO" id="GO:0046872">
    <property type="term" value="F:metal ion binding"/>
    <property type="evidence" value="ECO:0007669"/>
    <property type="project" value="UniProtKB-KW"/>
</dbReference>
<dbReference type="InterPro" id="IPR036034">
    <property type="entry name" value="PDZ_sf"/>
</dbReference>
<evidence type="ECO:0000256" key="3">
    <source>
        <dbReference type="ARBA" id="ARBA00007931"/>
    </source>
</evidence>
<comment type="subcellular location">
    <subcellularLocation>
        <location evidence="2">Membrane</location>
        <topology evidence="2">Multi-pass membrane protein</topology>
    </subcellularLocation>
</comment>
<dbReference type="Proteomes" id="UP000199448">
    <property type="component" value="Unassembled WGS sequence"/>
</dbReference>
<feature type="transmembrane region" description="Helical" evidence="11">
    <location>
        <begin position="425"/>
        <end position="444"/>
    </location>
</feature>
<keyword evidence="8 11" id="KW-1133">Transmembrane helix</keyword>
<dbReference type="PROSITE" id="PS50106">
    <property type="entry name" value="PDZ"/>
    <property type="match status" value="1"/>
</dbReference>
<evidence type="ECO:0000313" key="13">
    <source>
        <dbReference type="EMBL" id="SEE35413.1"/>
    </source>
</evidence>
<evidence type="ECO:0000313" key="14">
    <source>
        <dbReference type="Proteomes" id="UP000199448"/>
    </source>
</evidence>
<feature type="transmembrane region" description="Helical" evidence="11">
    <location>
        <begin position="104"/>
        <end position="129"/>
    </location>
</feature>
<dbReference type="GO" id="GO:0016020">
    <property type="term" value="C:membrane"/>
    <property type="evidence" value="ECO:0007669"/>
    <property type="project" value="UniProtKB-SubCell"/>
</dbReference>
<accession>A0A1H5I548</accession>
<reference evidence="13 14" key="1">
    <citation type="submission" date="2016-10" db="EMBL/GenBank/DDBJ databases">
        <authorList>
            <person name="de Groot N.N."/>
        </authorList>
    </citation>
    <scope>NUCLEOTIDE SEQUENCE [LARGE SCALE GENOMIC DNA]</scope>
    <source>
        <strain evidence="13 14">DSM 23553</strain>
    </source>
</reference>
<evidence type="ECO:0000256" key="1">
    <source>
        <dbReference type="ARBA" id="ARBA00001947"/>
    </source>
</evidence>
<evidence type="ECO:0000256" key="5">
    <source>
        <dbReference type="ARBA" id="ARBA00022692"/>
    </source>
</evidence>
<dbReference type="PANTHER" id="PTHR42837:SF2">
    <property type="entry name" value="MEMBRANE METALLOPROTEASE ARASP2, CHLOROPLASTIC-RELATED"/>
    <property type="match status" value="1"/>
</dbReference>
<evidence type="ECO:0000256" key="9">
    <source>
        <dbReference type="ARBA" id="ARBA00023049"/>
    </source>
</evidence>
<evidence type="ECO:0000256" key="11">
    <source>
        <dbReference type="RuleBase" id="RU362031"/>
    </source>
</evidence>
<feature type="transmembrane region" description="Helical" evidence="11">
    <location>
        <begin position="380"/>
        <end position="413"/>
    </location>
</feature>
<evidence type="ECO:0000256" key="6">
    <source>
        <dbReference type="ARBA" id="ARBA00022801"/>
    </source>
</evidence>
<feature type="transmembrane region" description="Helical" evidence="11">
    <location>
        <begin position="6"/>
        <end position="24"/>
    </location>
</feature>
<dbReference type="InterPro" id="IPR008915">
    <property type="entry name" value="Peptidase_M50"/>
</dbReference>
<feature type="domain" description="PDZ" evidence="12">
    <location>
        <begin position="224"/>
        <end position="253"/>
    </location>
</feature>
<evidence type="ECO:0000256" key="10">
    <source>
        <dbReference type="ARBA" id="ARBA00023136"/>
    </source>
</evidence>
<protein>
    <recommendedName>
        <fullName evidence="11">Zinc metalloprotease</fullName>
        <ecNumber evidence="11">3.4.24.-</ecNumber>
    </recommendedName>
</protein>
<evidence type="ECO:0000256" key="2">
    <source>
        <dbReference type="ARBA" id="ARBA00004141"/>
    </source>
</evidence>
<keyword evidence="4 13" id="KW-0645">Protease</keyword>
<dbReference type="InterPro" id="IPR001478">
    <property type="entry name" value="PDZ"/>
</dbReference>
<proteinExistence type="inferred from homology"/>
<keyword evidence="6 11" id="KW-0378">Hydrolase</keyword>
<dbReference type="SMART" id="SM00228">
    <property type="entry name" value="PDZ"/>
    <property type="match status" value="1"/>
</dbReference>
<dbReference type="NCBIfam" id="TIGR00054">
    <property type="entry name" value="RIP metalloprotease RseP"/>
    <property type="match status" value="1"/>
</dbReference>
<dbReference type="GO" id="GO:0004222">
    <property type="term" value="F:metalloendopeptidase activity"/>
    <property type="evidence" value="ECO:0007669"/>
    <property type="project" value="InterPro"/>
</dbReference>
<dbReference type="Gene3D" id="2.30.42.10">
    <property type="match status" value="1"/>
</dbReference>
<keyword evidence="14" id="KW-1185">Reference proteome</keyword>
<evidence type="ECO:0000256" key="4">
    <source>
        <dbReference type="ARBA" id="ARBA00022670"/>
    </source>
</evidence>
<dbReference type="Pfam" id="PF17820">
    <property type="entry name" value="PDZ_6"/>
    <property type="match status" value="1"/>
</dbReference>
<dbReference type="GO" id="GO:0006508">
    <property type="term" value="P:proteolysis"/>
    <property type="evidence" value="ECO:0007669"/>
    <property type="project" value="UniProtKB-KW"/>
</dbReference>
<keyword evidence="7 11" id="KW-0862">Zinc</keyword>
<keyword evidence="10 11" id="KW-0472">Membrane</keyword>
<keyword evidence="5 11" id="KW-0812">Transmembrane</keyword>
<dbReference type="CDD" id="cd06163">
    <property type="entry name" value="S2P-M50_PDZ_RseP-like"/>
    <property type="match status" value="2"/>
</dbReference>
<dbReference type="InterPro" id="IPR004387">
    <property type="entry name" value="Pept_M50_Zn"/>
</dbReference>
<dbReference type="EC" id="3.4.24.-" evidence="11"/>
<sequence length="455" mass="51316">MDPFFIKALQLILSLSILIVLHELGHFIPAKLFKTRVEKFFLFFDVKFALFKKKIGSTVYGIGWLPLGGYVKIAGMIDESMDREQMAKPPQPWEFRSKPAWQRLIIMVGGVTVNIILGFLIYMMVLFVWGSPYITPEDMPNGFAVDDTFKEMGFRDGDRVLEVNGDDLKNSIDINKYLFLRDVESITVLHQDGQTETISIPEEIGSTMFEQGVLQPFVPMEAPVLDSVVAGSPAEKAGLKKGDRIISVNDVEIGFWHELTREIGESQDKPLEIVFRRDGKFESMELDQEGERVLAGGLRTISVTPNEEGNIGISKASSINIRKETYSLGESVSKGFDLAYWTLHDYVAQFKYVFTKKGATQVGGFGAIGGLFPDAWNWQAFWMTTAFISIILAFMNILPIPALDGGHVMFLLYEMISGRKPNEKFMEYAQLVGFIILIALVLFANGNDIYRWLFE</sequence>
<keyword evidence="9 11" id="KW-0482">Metalloprotease</keyword>
<dbReference type="STRING" id="390640.SAMN04488034_101334"/>
<dbReference type="AlphaFoldDB" id="A0A1H5I548"/>
<keyword evidence="11" id="KW-0479">Metal-binding</keyword>
<dbReference type="PANTHER" id="PTHR42837">
    <property type="entry name" value="REGULATOR OF SIGMA-E PROTEASE RSEP"/>
    <property type="match status" value="1"/>
</dbReference>
<dbReference type="Pfam" id="PF02163">
    <property type="entry name" value="Peptidase_M50"/>
    <property type="match status" value="1"/>
</dbReference>
<dbReference type="EMBL" id="FNUG01000001">
    <property type="protein sequence ID" value="SEE35413.1"/>
    <property type="molecule type" value="Genomic_DNA"/>
</dbReference>
<evidence type="ECO:0000259" key="12">
    <source>
        <dbReference type="PROSITE" id="PS50106"/>
    </source>
</evidence>